<dbReference type="GO" id="GO:0061630">
    <property type="term" value="F:ubiquitin protein ligase activity"/>
    <property type="evidence" value="ECO:0007669"/>
    <property type="project" value="UniProtKB-EC"/>
</dbReference>
<dbReference type="InterPro" id="IPR016024">
    <property type="entry name" value="ARM-type_fold"/>
</dbReference>
<evidence type="ECO:0000256" key="5">
    <source>
        <dbReference type="ARBA" id="ARBA00022786"/>
    </source>
</evidence>
<proteinExistence type="predicted"/>
<feature type="domain" description="U-box" evidence="6">
    <location>
        <begin position="1"/>
        <end position="53"/>
    </location>
</feature>
<evidence type="ECO:0000256" key="1">
    <source>
        <dbReference type="ARBA" id="ARBA00000900"/>
    </source>
</evidence>
<dbReference type="Gene3D" id="1.25.10.10">
    <property type="entry name" value="Leucine-rich Repeat Variant"/>
    <property type="match status" value="1"/>
</dbReference>
<dbReference type="InterPro" id="IPR013083">
    <property type="entry name" value="Znf_RING/FYVE/PHD"/>
</dbReference>
<dbReference type="PANTHER" id="PTHR23315:SF252">
    <property type="entry name" value="RING-TYPE E3 UBIQUITIN TRANSFERASE"/>
    <property type="match status" value="1"/>
</dbReference>
<dbReference type="SUPFAM" id="SSF57850">
    <property type="entry name" value="RING/U-box"/>
    <property type="match status" value="1"/>
</dbReference>
<dbReference type="Proteomes" id="UP000237347">
    <property type="component" value="Unassembled WGS sequence"/>
</dbReference>
<organism evidence="7 8">
    <name type="scientific">Quercus suber</name>
    <name type="common">Cork oak</name>
    <dbReference type="NCBI Taxonomy" id="58331"/>
    <lineage>
        <taxon>Eukaryota</taxon>
        <taxon>Viridiplantae</taxon>
        <taxon>Streptophyta</taxon>
        <taxon>Embryophyta</taxon>
        <taxon>Tracheophyta</taxon>
        <taxon>Spermatophyta</taxon>
        <taxon>Magnoliopsida</taxon>
        <taxon>eudicotyledons</taxon>
        <taxon>Gunneridae</taxon>
        <taxon>Pentapetalae</taxon>
        <taxon>rosids</taxon>
        <taxon>fabids</taxon>
        <taxon>Fagales</taxon>
        <taxon>Fagaceae</taxon>
        <taxon>Quercus</taxon>
    </lineage>
</organism>
<sequence length="236" mass="26436">IRKTYEPASIEKWLKAGHKRCPSAKEFLSITSLTPNHALRSLISDWHKVNGLKLLERSSSSDQGMVMSTDYAEDAGHDILLSKLTSDKSEDRRSTVGELYYLHEDSYSILIPRLVACLFSHDIDTQNDAIAILRKLSFGVWDSRHCIISSNAVPGILYVLENGSMKARGDAAHTFWSLLTLINDKSIKIRIRIGIRKTLDASRDIPALVKLLKDGGHLEKTDSARAFSDLCKYKGH</sequence>
<dbReference type="Pfam" id="PF04564">
    <property type="entry name" value="U-box"/>
    <property type="match status" value="1"/>
</dbReference>
<evidence type="ECO:0000256" key="3">
    <source>
        <dbReference type="ARBA" id="ARBA00012483"/>
    </source>
</evidence>
<name>A0AAW0LHH5_QUESU</name>
<feature type="non-terminal residue" evidence="7">
    <location>
        <position position="1"/>
    </location>
</feature>
<evidence type="ECO:0000256" key="4">
    <source>
        <dbReference type="ARBA" id="ARBA00022679"/>
    </source>
</evidence>
<keyword evidence="5" id="KW-0833">Ubl conjugation pathway</keyword>
<comment type="catalytic activity">
    <reaction evidence="1">
        <text>S-ubiquitinyl-[E2 ubiquitin-conjugating enzyme]-L-cysteine + [acceptor protein]-L-lysine = [E2 ubiquitin-conjugating enzyme]-L-cysteine + N(6)-ubiquitinyl-[acceptor protein]-L-lysine.</text>
        <dbReference type="EC" id="2.3.2.27"/>
    </reaction>
</comment>
<protein>
    <recommendedName>
        <fullName evidence="3">RING-type E3 ubiquitin transferase</fullName>
        <ecNumber evidence="3">2.3.2.27</ecNumber>
    </recommendedName>
</protein>
<keyword evidence="4" id="KW-0808">Transferase</keyword>
<comment type="caution">
    <text evidence="7">The sequence shown here is derived from an EMBL/GenBank/DDBJ whole genome shotgun (WGS) entry which is preliminary data.</text>
</comment>
<evidence type="ECO:0000313" key="8">
    <source>
        <dbReference type="Proteomes" id="UP000237347"/>
    </source>
</evidence>
<dbReference type="EC" id="2.3.2.27" evidence="3"/>
<reference evidence="7 8" key="1">
    <citation type="journal article" date="2018" name="Sci. Data">
        <title>The draft genome sequence of cork oak.</title>
        <authorList>
            <person name="Ramos A.M."/>
            <person name="Usie A."/>
            <person name="Barbosa P."/>
            <person name="Barros P.M."/>
            <person name="Capote T."/>
            <person name="Chaves I."/>
            <person name="Simoes F."/>
            <person name="Abreu I."/>
            <person name="Carrasquinho I."/>
            <person name="Faro C."/>
            <person name="Guimaraes J.B."/>
            <person name="Mendonca D."/>
            <person name="Nobrega F."/>
            <person name="Rodrigues L."/>
            <person name="Saibo N.J.M."/>
            <person name="Varela M.C."/>
            <person name="Egas C."/>
            <person name="Matos J."/>
            <person name="Miguel C.M."/>
            <person name="Oliveira M.M."/>
            <person name="Ricardo C.P."/>
            <person name="Goncalves S."/>
        </authorList>
    </citation>
    <scope>NUCLEOTIDE SEQUENCE [LARGE SCALE GENOMIC DNA]</scope>
    <source>
        <strain evidence="8">cv. HL8</strain>
    </source>
</reference>
<dbReference type="AlphaFoldDB" id="A0AAW0LHH5"/>
<dbReference type="EMBL" id="PKMF04000101">
    <property type="protein sequence ID" value="KAK7850373.1"/>
    <property type="molecule type" value="Genomic_DNA"/>
</dbReference>
<accession>A0AAW0LHH5</accession>
<dbReference type="InterPro" id="IPR011989">
    <property type="entry name" value="ARM-like"/>
</dbReference>
<dbReference type="Gene3D" id="3.30.40.10">
    <property type="entry name" value="Zinc/RING finger domain, C3HC4 (zinc finger)"/>
    <property type="match status" value="1"/>
</dbReference>
<evidence type="ECO:0000313" key="7">
    <source>
        <dbReference type="EMBL" id="KAK7850373.1"/>
    </source>
</evidence>
<dbReference type="SUPFAM" id="SSF48371">
    <property type="entry name" value="ARM repeat"/>
    <property type="match status" value="1"/>
</dbReference>
<dbReference type="InterPro" id="IPR003613">
    <property type="entry name" value="Ubox_domain"/>
</dbReference>
<keyword evidence="8" id="KW-1185">Reference proteome</keyword>
<dbReference type="GO" id="GO:0016567">
    <property type="term" value="P:protein ubiquitination"/>
    <property type="evidence" value="ECO:0007669"/>
    <property type="project" value="InterPro"/>
</dbReference>
<dbReference type="PANTHER" id="PTHR23315">
    <property type="entry name" value="U BOX DOMAIN-CONTAINING"/>
    <property type="match status" value="1"/>
</dbReference>
<evidence type="ECO:0000256" key="2">
    <source>
        <dbReference type="ARBA" id="ARBA00004906"/>
    </source>
</evidence>
<dbReference type="PROSITE" id="PS51698">
    <property type="entry name" value="U_BOX"/>
    <property type="match status" value="1"/>
</dbReference>
<evidence type="ECO:0000259" key="6">
    <source>
        <dbReference type="PROSITE" id="PS51698"/>
    </source>
</evidence>
<dbReference type="SMART" id="SM00504">
    <property type="entry name" value="Ubox"/>
    <property type="match status" value="1"/>
</dbReference>
<gene>
    <name evidence="7" type="primary">PUB12_1</name>
    <name evidence="7" type="ORF">CFP56_001007</name>
</gene>
<comment type="pathway">
    <text evidence="2">Protein modification; protein ubiquitination.</text>
</comment>